<keyword evidence="1" id="KW-0472">Membrane</keyword>
<name>A0A380T0W7_9PSED</name>
<sequence length="118" mass="12584">MDNSAARSVLDALPTLILGLALALVGWLVFSVVIVELTDAITDDSSAYTSDVQECSSEPVQILFGQEVGKEVLLIAKMLSGVSSVRVLSAPGRDLSYVPDRLNLEVNGQRRIFAAFCG</sequence>
<dbReference type="AlphaFoldDB" id="A0A380T0W7"/>
<protein>
    <recommendedName>
        <fullName evidence="4">Peptidase inhibitor I78 family protein</fullName>
    </recommendedName>
</protein>
<keyword evidence="3" id="KW-1185">Reference proteome</keyword>
<gene>
    <name evidence="2" type="ORF">CCOS864_02935</name>
</gene>
<evidence type="ECO:0000256" key="1">
    <source>
        <dbReference type="SAM" id="Phobius"/>
    </source>
</evidence>
<dbReference type="InterPro" id="IPR021719">
    <property type="entry name" value="Prot_inh_I78"/>
</dbReference>
<feature type="transmembrane region" description="Helical" evidence="1">
    <location>
        <begin position="12"/>
        <end position="35"/>
    </location>
</feature>
<evidence type="ECO:0000313" key="2">
    <source>
        <dbReference type="EMBL" id="SUQ63484.1"/>
    </source>
</evidence>
<dbReference type="Pfam" id="PF11720">
    <property type="entry name" value="Inhibitor_I78"/>
    <property type="match status" value="1"/>
</dbReference>
<evidence type="ECO:0000313" key="3">
    <source>
        <dbReference type="Proteomes" id="UP000255177"/>
    </source>
</evidence>
<keyword evidence="1" id="KW-0812">Transmembrane</keyword>
<keyword evidence="1" id="KW-1133">Transmembrane helix</keyword>
<evidence type="ECO:0008006" key="4">
    <source>
        <dbReference type="Google" id="ProtNLM"/>
    </source>
</evidence>
<reference evidence="3" key="1">
    <citation type="submission" date="2018-07" db="EMBL/GenBank/DDBJ databases">
        <authorList>
            <person name="Blom J."/>
        </authorList>
    </citation>
    <scope>NUCLEOTIDE SEQUENCE [LARGE SCALE GENOMIC DNA]</scope>
    <source>
        <strain evidence="3">CCOS 864</strain>
    </source>
</reference>
<accession>A0A380T0W7</accession>
<proteinExistence type="predicted"/>
<organism evidence="2 3">
    <name type="scientific">Pseudomonas wadenswilerensis</name>
    <dbReference type="NCBI Taxonomy" id="1785161"/>
    <lineage>
        <taxon>Bacteria</taxon>
        <taxon>Pseudomonadati</taxon>
        <taxon>Pseudomonadota</taxon>
        <taxon>Gammaproteobacteria</taxon>
        <taxon>Pseudomonadales</taxon>
        <taxon>Pseudomonadaceae</taxon>
        <taxon>Pseudomonas</taxon>
    </lineage>
</organism>
<dbReference type="RefSeq" id="WP_115087007.1">
    <property type="nucleotide sequence ID" value="NZ_CBCSFG010000014.1"/>
</dbReference>
<dbReference type="Proteomes" id="UP000255177">
    <property type="component" value="Unassembled WGS sequence"/>
</dbReference>
<dbReference type="EMBL" id="UIDD01000007">
    <property type="protein sequence ID" value="SUQ63484.1"/>
    <property type="molecule type" value="Genomic_DNA"/>
</dbReference>